<evidence type="ECO:0000256" key="1">
    <source>
        <dbReference type="SAM" id="MobiDB-lite"/>
    </source>
</evidence>
<evidence type="ECO:0000313" key="2">
    <source>
        <dbReference type="EMBL" id="KAB2627642.1"/>
    </source>
</evidence>
<dbReference type="Proteomes" id="UP000327157">
    <property type="component" value="Unassembled WGS sequence"/>
</dbReference>
<gene>
    <name evidence="2" type="ORF">D8674_042695</name>
</gene>
<name>A0A5N5HNE5_9ROSA</name>
<protein>
    <submittedName>
        <fullName evidence="2">Uncharacterized protein</fullName>
    </submittedName>
</protein>
<dbReference type="AlphaFoldDB" id="A0A5N5HNE5"/>
<sequence>MAPRRARSAIVEFSDSELEGRPQPKLDPFAPRATPTKKRTLKKLDSSPNEMKAGVEGQQNDKEIFAKILEKLNDLYYSAVVGGIMPNHRGSDNGGNCSDPKAGGITLCSKG</sequence>
<evidence type="ECO:0000313" key="3">
    <source>
        <dbReference type="Proteomes" id="UP000327157"/>
    </source>
</evidence>
<feature type="region of interest" description="Disordered" evidence="1">
    <location>
        <begin position="1"/>
        <end position="57"/>
    </location>
</feature>
<comment type="caution">
    <text evidence="2">The sequence shown here is derived from an EMBL/GenBank/DDBJ whole genome shotgun (WGS) entry which is preliminary data.</text>
</comment>
<feature type="region of interest" description="Disordered" evidence="1">
    <location>
        <begin position="87"/>
        <end position="111"/>
    </location>
</feature>
<organism evidence="2 3">
    <name type="scientific">Pyrus ussuriensis x Pyrus communis</name>
    <dbReference type="NCBI Taxonomy" id="2448454"/>
    <lineage>
        <taxon>Eukaryota</taxon>
        <taxon>Viridiplantae</taxon>
        <taxon>Streptophyta</taxon>
        <taxon>Embryophyta</taxon>
        <taxon>Tracheophyta</taxon>
        <taxon>Spermatophyta</taxon>
        <taxon>Magnoliopsida</taxon>
        <taxon>eudicotyledons</taxon>
        <taxon>Gunneridae</taxon>
        <taxon>Pentapetalae</taxon>
        <taxon>rosids</taxon>
        <taxon>fabids</taxon>
        <taxon>Rosales</taxon>
        <taxon>Rosaceae</taxon>
        <taxon>Amygdaloideae</taxon>
        <taxon>Maleae</taxon>
        <taxon>Pyrus</taxon>
    </lineage>
</organism>
<reference evidence="2 3" key="1">
    <citation type="submission" date="2019-09" db="EMBL/GenBank/DDBJ databases">
        <authorList>
            <person name="Ou C."/>
        </authorList>
    </citation>
    <scope>NUCLEOTIDE SEQUENCE [LARGE SCALE GENOMIC DNA]</scope>
    <source>
        <strain evidence="2">S2</strain>
        <tissue evidence="2">Leaf</tissue>
    </source>
</reference>
<keyword evidence="3" id="KW-1185">Reference proteome</keyword>
<dbReference type="EMBL" id="SMOL01000151">
    <property type="protein sequence ID" value="KAB2627642.1"/>
    <property type="molecule type" value="Genomic_DNA"/>
</dbReference>
<accession>A0A5N5HNE5</accession>
<proteinExistence type="predicted"/>
<reference evidence="2 3" key="2">
    <citation type="submission" date="2019-11" db="EMBL/GenBank/DDBJ databases">
        <title>A de novo genome assembly of a pear dwarfing rootstock.</title>
        <authorList>
            <person name="Wang F."/>
            <person name="Wang J."/>
            <person name="Li S."/>
            <person name="Zhang Y."/>
            <person name="Fang M."/>
            <person name="Ma L."/>
            <person name="Zhao Y."/>
            <person name="Jiang S."/>
        </authorList>
    </citation>
    <scope>NUCLEOTIDE SEQUENCE [LARGE SCALE GENOMIC DNA]</scope>
    <source>
        <strain evidence="2">S2</strain>
        <tissue evidence="2">Leaf</tissue>
    </source>
</reference>